<dbReference type="EMBL" id="RRYP01009033">
    <property type="protein sequence ID" value="TNV79350.1"/>
    <property type="molecule type" value="Genomic_DNA"/>
</dbReference>
<evidence type="ECO:0000313" key="2">
    <source>
        <dbReference type="EMBL" id="TNV79350.1"/>
    </source>
</evidence>
<proteinExistence type="predicted"/>
<dbReference type="AlphaFoldDB" id="A0A8J8NRS5"/>
<keyword evidence="1" id="KW-0472">Membrane</keyword>
<organism evidence="2 3">
    <name type="scientific">Halteria grandinella</name>
    <dbReference type="NCBI Taxonomy" id="5974"/>
    <lineage>
        <taxon>Eukaryota</taxon>
        <taxon>Sar</taxon>
        <taxon>Alveolata</taxon>
        <taxon>Ciliophora</taxon>
        <taxon>Intramacronucleata</taxon>
        <taxon>Spirotrichea</taxon>
        <taxon>Stichotrichia</taxon>
        <taxon>Sporadotrichida</taxon>
        <taxon>Halteriidae</taxon>
        <taxon>Halteria</taxon>
    </lineage>
</organism>
<feature type="transmembrane region" description="Helical" evidence="1">
    <location>
        <begin position="95"/>
        <end position="113"/>
    </location>
</feature>
<evidence type="ECO:0000313" key="3">
    <source>
        <dbReference type="Proteomes" id="UP000785679"/>
    </source>
</evidence>
<comment type="caution">
    <text evidence="2">The sequence shown here is derived from an EMBL/GenBank/DDBJ whole genome shotgun (WGS) entry which is preliminary data.</text>
</comment>
<feature type="transmembrane region" description="Helical" evidence="1">
    <location>
        <begin position="171"/>
        <end position="189"/>
    </location>
</feature>
<evidence type="ECO:0000256" key="1">
    <source>
        <dbReference type="SAM" id="Phobius"/>
    </source>
</evidence>
<reference evidence="2" key="1">
    <citation type="submission" date="2019-06" db="EMBL/GenBank/DDBJ databases">
        <authorList>
            <person name="Zheng W."/>
        </authorList>
    </citation>
    <scope>NUCLEOTIDE SEQUENCE</scope>
    <source>
        <strain evidence="2">QDHG01</strain>
    </source>
</reference>
<protein>
    <submittedName>
        <fullName evidence="2">Uncharacterized protein</fullName>
    </submittedName>
</protein>
<gene>
    <name evidence="2" type="ORF">FGO68_gene16611</name>
</gene>
<keyword evidence="1" id="KW-0812">Transmembrane</keyword>
<dbReference type="Proteomes" id="UP000785679">
    <property type="component" value="Unassembled WGS sequence"/>
</dbReference>
<feature type="transmembrane region" description="Helical" evidence="1">
    <location>
        <begin position="20"/>
        <end position="44"/>
    </location>
</feature>
<name>A0A8J8NRS5_HALGN</name>
<feature type="transmembrane region" description="Helical" evidence="1">
    <location>
        <begin position="145"/>
        <end position="165"/>
    </location>
</feature>
<sequence>MVRLINPELLEYDSIATPSGIFYTGYAIDCLAFPLQLVATTYVFTWLRFKMDTSVTLTMLVILAMSFLRFLQQIILKTETQMLHYEQFNDYFPHALYEMTFDLLWVCFFYFLWEISVIETRLNSTLSKADQEFQINTSVTKRNRMMLFLSFYGVFLMFFHIYDALSPQNDSIFFFFIQAFMFLIEVSVLKTSNKMRPSPVSTPGQWPSLTSSLACTSLAPS</sequence>
<keyword evidence="3" id="KW-1185">Reference proteome</keyword>
<accession>A0A8J8NRS5</accession>
<feature type="transmembrane region" description="Helical" evidence="1">
    <location>
        <begin position="56"/>
        <end position="75"/>
    </location>
</feature>
<keyword evidence="1" id="KW-1133">Transmembrane helix</keyword>